<sequence>MLLRKVFRIGKNVRSLMEAQVPFGNGVAMRDRLNSKTGGPTMEKPLADIYRDYIACLNGQDWENLGHFVHQAVSHNGRAFGLAGYRAMLEQDFKAIPDLQFSIDLLVCEPPTVAARLAFDCTPVGVFLGLPVNGRKIQFAENVFYTFDNGLIKGVWSIIDKASIEAQL</sequence>
<dbReference type="Pfam" id="PF07366">
    <property type="entry name" value="SnoaL"/>
    <property type="match status" value="1"/>
</dbReference>
<dbReference type="PANTHER" id="PTHR38436:SF1">
    <property type="entry name" value="ESTER CYCLASE"/>
    <property type="match status" value="1"/>
</dbReference>
<dbReference type="AlphaFoldDB" id="A0A2P9HQV6"/>
<accession>A0A2P9HQV6</accession>
<proteinExistence type="predicted"/>
<evidence type="ECO:0000313" key="2">
    <source>
        <dbReference type="Proteomes" id="UP000246073"/>
    </source>
</evidence>
<dbReference type="GO" id="GO:0030638">
    <property type="term" value="P:polyketide metabolic process"/>
    <property type="evidence" value="ECO:0007669"/>
    <property type="project" value="InterPro"/>
</dbReference>
<protein>
    <recommendedName>
        <fullName evidence="3">Ester cyclase</fullName>
    </recommendedName>
</protein>
<dbReference type="EMBL" id="OOFM01000005">
    <property type="protein sequence ID" value="SPL66150.1"/>
    <property type="molecule type" value="Genomic_DNA"/>
</dbReference>
<evidence type="ECO:0008006" key="3">
    <source>
        <dbReference type="Google" id="ProtNLM"/>
    </source>
</evidence>
<reference evidence="2" key="1">
    <citation type="submission" date="2017-12" db="EMBL/GenBank/DDBJ databases">
        <authorList>
            <person name="Diaz M."/>
        </authorList>
    </citation>
    <scope>NUCLEOTIDE SEQUENCE [LARGE SCALE GENOMIC DNA]</scope>
    <source>
        <strain evidence="2">FI11154</strain>
    </source>
</reference>
<evidence type="ECO:0000313" key="1">
    <source>
        <dbReference type="EMBL" id="SPL66150.1"/>
    </source>
</evidence>
<dbReference type="PANTHER" id="PTHR38436">
    <property type="entry name" value="POLYKETIDE CYCLASE SNOAL-LIKE DOMAIN"/>
    <property type="match status" value="1"/>
</dbReference>
<dbReference type="InterPro" id="IPR032710">
    <property type="entry name" value="NTF2-like_dom_sf"/>
</dbReference>
<organism evidence="1 2">
    <name type="scientific">Ochrobactrum soli</name>
    <dbReference type="NCBI Taxonomy" id="2448455"/>
    <lineage>
        <taxon>Bacteria</taxon>
        <taxon>Pseudomonadati</taxon>
        <taxon>Pseudomonadota</taxon>
        <taxon>Alphaproteobacteria</taxon>
        <taxon>Hyphomicrobiales</taxon>
        <taxon>Brucellaceae</taxon>
        <taxon>Brucella/Ochrobactrum group</taxon>
        <taxon>Ochrobactrum</taxon>
    </lineage>
</organism>
<dbReference type="SUPFAM" id="SSF54427">
    <property type="entry name" value="NTF2-like"/>
    <property type="match status" value="1"/>
</dbReference>
<gene>
    <name evidence="1" type="ORF">OHAE_2017</name>
</gene>
<dbReference type="Gene3D" id="3.10.450.50">
    <property type="match status" value="1"/>
</dbReference>
<dbReference type="Proteomes" id="UP000246073">
    <property type="component" value="Unassembled WGS sequence"/>
</dbReference>
<name>A0A2P9HQV6_9HYPH</name>
<dbReference type="InterPro" id="IPR009959">
    <property type="entry name" value="Cyclase_SnoaL-like"/>
</dbReference>